<sequence length="71" mass="7679">MEKLRALWMCGSATFTIVMSSTTINWQEAMTRSAIPLPPPRSPAAVSGRFGPFADAGCELVMAHRALVEGR</sequence>
<comment type="caution">
    <text evidence="1">The sequence shown here is derived from an EMBL/GenBank/DDBJ whole genome shotgun (WGS) entry which is preliminary data.</text>
</comment>
<dbReference type="EMBL" id="BAAAYL010000001">
    <property type="protein sequence ID" value="GAA3379331.1"/>
    <property type="molecule type" value="Genomic_DNA"/>
</dbReference>
<gene>
    <name evidence="1" type="ORF">GCM10020367_62430</name>
</gene>
<accession>A0ABP6SLM5</accession>
<evidence type="ECO:0008006" key="3">
    <source>
        <dbReference type="Google" id="ProtNLM"/>
    </source>
</evidence>
<dbReference type="Proteomes" id="UP001499990">
    <property type="component" value="Unassembled WGS sequence"/>
</dbReference>
<protein>
    <recommendedName>
        <fullName evidence="3">Secreted protein</fullName>
    </recommendedName>
</protein>
<reference evidence="2" key="1">
    <citation type="journal article" date="2019" name="Int. J. Syst. Evol. Microbiol.">
        <title>The Global Catalogue of Microorganisms (GCM) 10K type strain sequencing project: providing services to taxonomists for standard genome sequencing and annotation.</title>
        <authorList>
            <consortium name="The Broad Institute Genomics Platform"/>
            <consortium name="The Broad Institute Genome Sequencing Center for Infectious Disease"/>
            <person name="Wu L."/>
            <person name="Ma J."/>
        </authorList>
    </citation>
    <scope>NUCLEOTIDE SEQUENCE [LARGE SCALE GENOMIC DNA]</scope>
    <source>
        <strain evidence="2">JCM 9651</strain>
    </source>
</reference>
<name>A0ABP6SLM5_9ACTN</name>
<evidence type="ECO:0000313" key="2">
    <source>
        <dbReference type="Proteomes" id="UP001499990"/>
    </source>
</evidence>
<organism evidence="1 2">
    <name type="scientific">Streptomyces sannanensis</name>
    <dbReference type="NCBI Taxonomy" id="285536"/>
    <lineage>
        <taxon>Bacteria</taxon>
        <taxon>Bacillati</taxon>
        <taxon>Actinomycetota</taxon>
        <taxon>Actinomycetes</taxon>
        <taxon>Kitasatosporales</taxon>
        <taxon>Streptomycetaceae</taxon>
        <taxon>Streptomyces</taxon>
    </lineage>
</organism>
<proteinExistence type="predicted"/>
<keyword evidence="2" id="KW-1185">Reference proteome</keyword>
<evidence type="ECO:0000313" key="1">
    <source>
        <dbReference type="EMBL" id="GAA3379331.1"/>
    </source>
</evidence>